<reference evidence="1 2" key="1">
    <citation type="submission" date="2018-06" db="EMBL/GenBank/DDBJ databases">
        <title>Complete genome of Desulfovibrio marinus P48SEP.</title>
        <authorList>
            <person name="Crispim J.S."/>
            <person name="Vidigal P.M.P."/>
            <person name="Silva L.C.F."/>
            <person name="Araujo L.C."/>
            <person name="Laguardia C.N."/>
            <person name="Dias R.S."/>
            <person name="Sousa M.P."/>
            <person name="Paula S.O."/>
            <person name="Silva C."/>
        </authorList>
    </citation>
    <scope>NUCLEOTIDE SEQUENCE [LARGE SCALE GENOMIC DNA]</scope>
    <source>
        <strain evidence="1 2">P48SEP</strain>
    </source>
</reference>
<comment type="caution">
    <text evidence="1">The sequence shown here is derived from an EMBL/GenBank/DDBJ whole genome shotgun (WGS) entry which is preliminary data.</text>
</comment>
<organism evidence="1 2">
    <name type="scientific">Oceanidesulfovibrio marinus</name>
    <dbReference type="NCBI Taxonomy" id="370038"/>
    <lineage>
        <taxon>Bacteria</taxon>
        <taxon>Pseudomonadati</taxon>
        <taxon>Thermodesulfobacteriota</taxon>
        <taxon>Desulfovibrionia</taxon>
        <taxon>Desulfovibrionales</taxon>
        <taxon>Desulfovibrionaceae</taxon>
        <taxon>Oceanidesulfovibrio</taxon>
    </lineage>
</organism>
<gene>
    <name evidence="1" type="ORF">DQK91_02840</name>
</gene>
<evidence type="ECO:0000313" key="2">
    <source>
        <dbReference type="Proteomes" id="UP000434052"/>
    </source>
</evidence>
<accession>A0A6P1ZMZ1</accession>
<sequence>MSHKVERYLEINEVLLKEFEEAIEAERLLEEGIVEVSPFHRAACAWLNTSMISAVKRSACRRRELNTWFVTNQESLITQQRMHALVANELASLSGVAHLERLPMDGVEPVGWAEVERRIEKMDQQQVARQKLLPFASPRRWRVR</sequence>
<dbReference type="Proteomes" id="UP000434052">
    <property type="component" value="Unassembled WGS sequence"/>
</dbReference>
<dbReference type="AlphaFoldDB" id="A0A6P1ZMZ1"/>
<protein>
    <submittedName>
        <fullName evidence="1">Uncharacterized protein</fullName>
    </submittedName>
</protein>
<evidence type="ECO:0000313" key="1">
    <source>
        <dbReference type="EMBL" id="TVM35618.1"/>
    </source>
</evidence>
<name>A0A6P1ZMZ1_9BACT</name>
<dbReference type="EMBL" id="QMIF01000002">
    <property type="protein sequence ID" value="TVM35618.1"/>
    <property type="molecule type" value="Genomic_DNA"/>
</dbReference>
<proteinExistence type="predicted"/>